<comment type="caution">
    <text evidence="3">The sequence shown here is derived from an EMBL/GenBank/DDBJ whole genome shotgun (WGS) entry which is preliminary data.</text>
</comment>
<evidence type="ECO:0000313" key="3">
    <source>
        <dbReference type="EMBL" id="MXO92207.1"/>
    </source>
</evidence>
<dbReference type="GO" id="GO:0000160">
    <property type="term" value="P:phosphorelay signal transduction system"/>
    <property type="evidence" value="ECO:0007669"/>
    <property type="project" value="InterPro"/>
</dbReference>
<dbReference type="Proteomes" id="UP000460626">
    <property type="component" value="Unassembled WGS sequence"/>
</dbReference>
<feature type="modified residue" description="4-aspartylphosphate" evidence="1">
    <location>
        <position position="51"/>
    </location>
</feature>
<dbReference type="OrthoDB" id="7060229at2"/>
<dbReference type="AlphaFoldDB" id="A0A844ZZQ1"/>
<accession>A0A844ZZQ1</accession>
<dbReference type="InterPro" id="IPR001789">
    <property type="entry name" value="Sig_transdc_resp-reg_receiver"/>
</dbReference>
<dbReference type="EMBL" id="WTYH01000001">
    <property type="protein sequence ID" value="MXO92207.1"/>
    <property type="molecule type" value="Genomic_DNA"/>
</dbReference>
<organism evidence="3 4">
    <name type="scientific">Aurantiacibacter arachoides</name>
    <dbReference type="NCBI Taxonomy" id="1850444"/>
    <lineage>
        <taxon>Bacteria</taxon>
        <taxon>Pseudomonadati</taxon>
        <taxon>Pseudomonadota</taxon>
        <taxon>Alphaproteobacteria</taxon>
        <taxon>Sphingomonadales</taxon>
        <taxon>Erythrobacteraceae</taxon>
        <taxon>Aurantiacibacter</taxon>
    </lineage>
</organism>
<gene>
    <name evidence="3" type="ORF">GRI62_01120</name>
</gene>
<sequence length="117" mass="12455">MRALIVEDELLTALHLESELQSLAVQSVGIACDQTEAMALASTPVDLAFVDVNLRDGPTGPAIAAALVALGVEVFYITANPSQIPEACRTLGQIMPKPFSGADLMEAVQRVRSRQLH</sequence>
<dbReference type="RefSeq" id="WP_131451587.1">
    <property type="nucleotide sequence ID" value="NZ_BMJK01000001.1"/>
</dbReference>
<evidence type="ECO:0000313" key="4">
    <source>
        <dbReference type="Proteomes" id="UP000460626"/>
    </source>
</evidence>
<keyword evidence="4" id="KW-1185">Reference proteome</keyword>
<dbReference type="SMART" id="SM00448">
    <property type="entry name" value="REC"/>
    <property type="match status" value="1"/>
</dbReference>
<dbReference type="PROSITE" id="PS51257">
    <property type="entry name" value="PROKAR_LIPOPROTEIN"/>
    <property type="match status" value="1"/>
</dbReference>
<name>A0A844ZZQ1_9SPHN</name>
<proteinExistence type="predicted"/>
<dbReference type="SUPFAM" id="SSF52172">
    <property type="entry name" value="CheY-like"/>
    <property type="match status" value="1"/>
</dbReference>
<feature type="domain" description="Response regulatory" evidence="2">
    <location>
        <begin position="2"/>
        <end position="112"/>
    </location>
</feature>
<dbReference type="Gene3D" id="3.40.50.2300">
    <property type="match status" value="1"/>
</dbReference>
<dbReference type="InterPro" id="IPR011006">
    <property type="entry name" value="CheY-like_superfamily"/>
</dbReference>
<evidence type="ECO:0000259" key="2">
    <source>
        <dbReference type="PROSITE" id="PS50110"/>
    </source>
</evidence>
<protein>
    <submittedName>
        <fullName evidence="3">Response regulator</fullName>
    </submittedName>
</protein>
<reference evidence="3 4" key="1">
    <citation type="submission" date="2019-12" db="EMBL/GenBank/DDBJ databases">
        <title>Genomic-based taxomic classification of the family Erythrobacteraceae.</title>
        <authorList>
            <person name="Xu L."/>
        </authorList>
    </citation>
    <scope>NUCLEOTIDE SEQUENCE [LARGE SCALE GENOMIC DNA]</scope>
    <source>
        <strain evidence="3 4">RC4-10-4</strain>
    </source>
</reference>
<evidence type="ECO:0000256" key="1">
    <source>
        <dbReference type="PROSITE-ProRule" id="PRU00169"/>
    </source>
</evidence>
<keyword evidence="1" id="KW-0597">Phosphoprotein</keyword>
<dbReference type="PROSITE" id="PS50110">
    <property type="entry name" value="RESPONSE_REGULATORY"/>
    <property type="match status" value="1"/>
</dbReference>